<evidence type="ECO:0000313" key="8">
    <source>
        <dbReference type="Proteomes" id="UP000694395"/>
    </source>
</evidence>
<evidence type="ECO:0000256" key="1">
    <source>
        <dbReference type="ARBA" id="ARBA00022729"/>
    </source>
</evidence>
<organism evidence="7 8">
    <name type="scientific">Oncorhynchus mykiss</name>
    <name type="common">Rainbow trout</name>
    <name type="synonym">Salmo gairdneri</name>
    <dbReference type="NCBI Taxonomy" id="8022"/>
    <lineage>
        <taxon>Eukaryota</taxon>
        <taxon>Metazoa</taxon>
        <taxon>Chordata</taxon>
        <taxon>Craniata</taxon>
        <taxon>Vertebrata</taxon>
        <taxon>Euteleostomi</taxon>
        <taxon>Actinopterygii</taxon>
        <taxon>Neopterygii</taxon>
        <taxon>Teleostei</taxon>
        <taxon>Protacanthopterygii</taxon>
        <taxon>Salmoniformes</taxon>
        <taxon>Salmonidae</taxon>
        <taxon>Salmoninae</taxon>
        <taxon>Oncorhynchus</taxon>
    </lineage>
</organism>
<dbReference type="PANTHER" id="PTHR47653:SF1">
    <property type="entry name" value="DELETED IN MALIGNANT BRAIN TUMORS 1 PROTEIN"/>
    <property type="match status" value="1"/>
</dbReference>
<feature type="domain" description="SRCR" evidence="6">
    <location>
        <begin position="1"/>
        <end position="90"/>
    </location>
</feature>
<dbReference type="Proteomes" id="UP000694395">
    <property type="component" value="Chromosome 12"/>
</dbReference>
<dbReference type="InterPro" id="IPR036772">
    <property type="entry name" value="SRCR-like_dom_sf"/>
</dbReference>
<dbReference type="GeneTree" id="ENSGT00950000183145"/>
<proteinExistence type="predicted"/>
<evidence type="ECO:0000256" key="2">
    <source>
        <dbReference type="ARBA" id="ARBA00022737"/>
    </source>
</evidence>
<dbReference type="InterPro" id="IPR001190">
    <property type="entry name" value="SRCR"/>
</dbReference>
<dbReference type="PROSITE" id="PS50287">
    <property type="entry name" value="SRCR_2"/>
    <property type="match status" value="1"/>
</dbReference>
<keyword evidence="1" id="KW-0732">Signal</keyword>
<dbReference type="Pfam" id="PF00530">
    <property type="entry name" value="SRCR"/>
    <property type="match status" value="1"/>
</dbReference>
<keyword evidence="2" id="KW-0677">Repeat</keyword>
<accession>A0A8K9WWM5</accession>
<protein>
    <recommendedName>
        <fullName evidence="6">SRCR domain-containing protein</fullName>
    </recommendedName>
</protein>
<evidence type="ECO:0000256" key="5">
    <source>
        <dbReference type="PROSITE-ProRule" id="PRU00196"/>
    </source>
</evidence>
<dbReference type="FunFam" id="3.10.250.10:FF:000006">
    <property type="entry name" value="neurotrypsin isoform X2"/>
    <property type="match status" value="1"/>
</dbReference>
<feature type="disulfide bond" evidence="5">
    <location>
        <begin position="15"/>
        <end position="79"/>
    </location>
</feature>
<dbReference type="SMART" id="SM00202">
    <property type="entry name" value="SR"/>
    <property type="match status" value="1"/>
</dbReference>
<feature type="disulfide bond" evidence="5">
    <location>
        <begin position="28"/>
        <end position="89"/>
    </location>
</feature>
<dbReference type="SUPFAM" id="SSF56487">
    <property type="entry name" value="SRCR-like"/>
    <property type="match status" value="1"/>
</dbReference>
<evidence type="ECO:0000259" key="6">
    <source>
        <dbReference type="PROSITE" id="PS50287"/>
    </source>
</evidence>
<dbReference type="Gene3D" id="3.10.250.10">
    <property type="entry name" value="SRCR-like domain"/>
    <property type="match status" value="1"/>
</dbReference>
<keyword evidence="3 5" id="KW-1015">Disulfide bond</keyword>
<feature type="disulfide bond" evidence="5">
    <location>
        <begin position="59"/>
        <end position="69"/>
    </location>
</feature>
<dbReference type="GO" id="GO:0016020">
    <property type="term" value="C:membrane"/>
    <property type="evidence" value="ECO:0007669"/>
    <property type="project" value="InterPro"/>
</dbReference>
<dbReference type="AlphaFoldDB" id="A0A8K9WWM5"/>
<dbReference type="PRINTS" id="PR00258">
    <property type="entry name" value="SPERACTRCPTR"/>
</dbReference>
<dbReference type="PANTHER" id="PTHR47653">
    <property type="entry name" value="PROTEIN BARK BEETLE"/>
    <property type="match status" value="1"/>
</dbReference>
<keyword evidence="8" id="KW-1185">Reference proteome</keyword>
<reference evidence="7" key="1">
    <citation type="submission" date="2020-07" db="EMBL/GenBank/DDBJ databases">
        <title>A long reads based de novo assembly of the rainbow trout Arlee double haploid line genome.</title>
        <authorList>
            <person name="Gao G."/>
            <person name="Palti Y."/>
        </authorList>
    </citation>
    <scope>NUCLEOTIDE SEQUENCE [LARGE SCALE GENOMIC DNA]</scope>
</reference>
<dbReference type="GO" id="GO:0045217">
    <property type="term" value="P:cell-cell junction maintenance"/>
    <property type="evidence" value="ECO:0007669"/>
    <property type="project" value="TreeGrafter"/>
</dbReference>
<keyword evidence="4" id="KW-0325">Glycoprotein</keyword>
<dbReference type="Ensembl" id="ENSOMYT00000156281.1">
    <property type="protein sequence ID" value="ENSOMYP00000124506.1"/>
    <property type="gene ID" value="ENSOMYG00000056126.1"/>
</dbReference>
<evidence type="ECO:0000313" key="7">
    <source>
        <dbReference type="Ensembl" id="ENSOMYP00000124506.1"/>
    </source>
</evidence>
<reference evidence="7" key="2">
    <citation type="submission" date="2025-08" db="UniProtKB">
        <authorList>
            <consortium name="Ensembl"/>
        </authorList>
    </citation>
    <scope>IDENTIFICATION</scope>
</reference>
<dbReference type="InterPro" id="IPR053243">
    <property type="entry name" value="SJ_maturation_regulator"/>
</dbReference>
<evidence type="ECO:0000256" key="4">
    <source>
        <dbReference type="ARBA" id="ARBA00023180"/>
    </source>
</evidence>
<reference evidence="7" key="3">
    <citation type="submission" date="2025-09" db="UniProtKB">
        <authorList>
            <consortium name="Ensembl"/>
        </authorList>
    </citation>
    <scope>IDENTIFICATION</scope>
</reference>
<sequence length="180" mass="20088">GRVEVYYRGSWGTVCDDDWGMRDAGVVCRHLGCGPAISAKVLAYFGYGSGPILLDNVDCRGSEGELSACFHLGWGQHNCGHHEDAGVICTRKTDWNCGTITVARCESEMYMLICCRQYCCSSDLLRLRQLVLVSEEQAPAQMVQRMLLRVRRNARVPSSNSAVVSNNSQQYTNLKVKEWN</sequence>
<evidence type="ECO:0000256" key="3">
    <source>
        <dbReference type="ARBA" id="ARBA00023157"/>
    </source>
</evidence>
<name>A0A8K9WWM5_ONCMY</name>